<protein>
    <submittedName>
        <fullName evidence="8">Inner membrane metabolite transport protein yhjE</fullName>
    </submittedName>
</protein>
<keyword evidence="6 7" id="KW-0472">Membrane</keyword>
<organism evidence="8 9">
    <name type="scientific">Leclercia adecarboxylata</name>
    <dbReference type="NCBI Taxonomy" id="83655"/>
    <lineage>
        <taxon>Bacteria</taxon>
        <taxon>Pseudomonadati</taxon>
        <taxon>Pseudomonadota</taxon>
        <taxon>Gammaproteobacteria</taxon>
        <taxon>Enterobacterales</taxon>
        <taxon>Enterobacteriaceae</taxon>
        <taxon>Leclercia</taxon>
    </lineage>
</organism>
<evidence type="ECO:0000256" key="2">
    <source>
        <dbReference type="ARBA" id="ARBA00022448"/>
    </source>
</evidence>
<keyword evidence="3" id="KW-1003">Cell membrane</keyword>
<feature type="transmembrane region" description="Helical" evidence="7">
    <location>
        <begin position="20"/>
        <end position="44"/>
    </location>
</feature>
<evidence type="ECO:0000256" key="4">
    <source>
        <dbReference type="ARBA" id="ARBA00022692"/>
    </source>
</evidence>
<feature type="transmembrane region" description="Helical" evidence="7">
    <location>
        <begin position="56"/>
        <end position="80"/>
    </location>
</feature>
<evidence type="ECO:0000256" key="7">
    <source>
        <dbReference type="SAM" id="Phobius"/>
    </source>
</evidence>
<dbReference type="AlphaFoldDB" id="A0A4U9HW38"/>
<evidence type="ECO:0000313" key="9">
    <source>
        <dbReference type="Proteomes" id="UP000310719"/>
    </source>
</evidence>
<dbReference type="Pfam" id="PF00083">
    <property type="entry name" value="Sugar_tr"/>
    <property type="match status" value="1"/>
</dbReference>
<dbReference type="PANTHER" id="PTHR43045">
    <property type="entry name" value="SHIKIMATE TRANSPORTER"/>
    <property type="match status" value="1"/>
</dbReference>
<dbReference type="GO" id="GO:0005886">
    <property type="term" value="C:plasma membrane"/>
    <property type="evidence" value="ECO:0007669"/>
    <property type="project" value="UniProtKB-SubCell"/>
</dbReference>
<dbReference type="InterPro" id="IPR005828">
    <property type="entry name" value="MFS_sugar_transport-like"/>
</dbReference>
<evidence type="ECO:0000256" key="3">
    <source>
        <dbReference type="ARBA" id="ARBA00022475"/>
    </source>
</evidence>
<keyword evidence="5 7" id="KW-1133">Transmembrane helix</keyword>
<proteinExistence type="predicted"/>
<dbReference type="InterPro" id="IPR036259">
    <property type="entry name" value="MFS_trans_sf"/>
</dbReference>
<dbReference type="GO" id="GO:0022857">
    <property type="term" value="F:transmembrane transporter activity"/>
    <property type="evidence" value="ECO:0007669"/>
    <property type="project" value="InterPro"/>
</dbReference>
<dbReference type="Gene3D" id="1.20.1250.20">
    <property type="entry name" value="MFS general substrate transporter like domains"/>
    <property type="match status" value="1"/>
</dbReference>
<keyword evidence="2" id="KW-0813">Transport</keyword>
<reference evidence="8 9" key="1">
    <citation type="submission" date="2019-05" db="EMBL/GenBank/DDBJ databases">
        <authorList>
            <consortium name="Pathogen Informatics"/>
        </authorList>
    </citation>
    <scope>NUCLEOTIDE SEQUENCE [LARGE SCALE GENOMIC DNA]</scope>
    <source>
        <strain evidence="8 9">NCTC13032</strain>
    </source>
</reference>
<evidence type="ECO:0000256" key="1">
    <source>
        <dbReference type="ARBA" id="ARBA00004651"/>
    </source>
</evidence>
<gene>
    <name evidence="8" type="primary">yhjE_1</name>
    <name evidence="8" type="ORF">NCTC13032_03780</name>
</gene>
<sequence length="113" mass="12400">MTQQHESSTAVLRKNKKVLVASLTGSAIEWFDYFLYGTAAALVFNKIFFPMVDPVIGLILSYLSFSLTFFIRPIGGVIFAHIGDRIGRKKTLVLNPVADGGGGNRHDWAVADL</sequence>
<dbReference type="EMBL" id="LR590464">
    <property type="protein sequence ID" value="VTP68888.1"/>
    <property type="molecule type" value="Genomic_DNA"/>
</dbReference>
<dbReference type="SUPFAM" id="SSF103473">
    <property type="entry name" value="MFS general substrate transporter"/>
    <property type="match status" value="1"/>
</dbReference>
<evidence type="ECO:0000256" key="5">
    <source>
        <dbReference type="ARBA" id="ARBA00022989"/>
    </source>
</evidence>
<evidence type="ECO:0000256" key="6">
    <source>
        <dbReference type="ARBA" id="ARBA00023136"/>
    </source>
</evidence>
<dbReference type="PANTHER" id="PTHR43045:SF1">
    <property type="entry name" value="SHIKIMATE TRANSPORTER"/>
    <property type="match status" value="1"/>
</dbReference>
<accession>A0A4U9HW38</accession>
<name>A0A4U9HW38_9ENTR</name>
<dbReference type="Proteomes" id="UP000310719">
    <property type="component" value="Chromosome"/>
</dbReference>
<evidence type="ECO:0000313" key="8">
    <source>
        <dbReference type="EMBL" id="VTP68888.1"/>
    </source>
</evidence>
<comment type="subcellular location">
    <subcellularLocation>
        <location evidence="1">Cell membrane</location>
        <topology evidence="1">Multi-pass membrane protein</topology>
    </subcellularLocation>
</comment>
<keyword evidence="4 7" id="KW-0812">Transmembrane</keyword>